<dbReference type="InterPro" id="IPR050973">
    <property type="entry name" value="H3K9_Histone-Lys_N-MTase"/>
</dbReference>
<evidence type="ECO:0000256" key="4">
    <source>
        <dbReference type="ARBA" id="ARBA00022679"/>
    </source>
</evidence>
<evidence type="ECO:0000313" key="8">
    <source>
        <dbReference type="Proteomes" id="UP000186601"/>
    </source>
</evidence>
<dbReference type="OrthoDB" id="308383at2759"/>
<feature type="compositionally biased region" description="Low complexity" evidence="6">
    <location>
        <begin position="164"/>
        <end position="180"/>
    </location>
</feature>
<evidence type="ECO:0000256" key="2">
    <source>
        <dbReference type="ARBA" id="ARBA00022454"/>
    </source>
</evidence>
<keyword evidence="4" id="KW-0808">Transferase</keyword>
<evidence type="ECO:0000256" key="3">
    <source>
        <dbReference type="ARBA" id="ARBA00022603"/>
    </source>
</evidence>
<evidence type="ECO:0000313" key="7">
    <source>
        <dbReference type="EMBL" id="PSS37193.1"/>
    </source>
</evidence>
<dbReference type="EMBL" id="MLYV02000079">
    <property type="protein sequence ID" value="PSS37193.1"/>
    <property type="molecule type" value="Genomic_DNA"/>
</dbReference>
<dbReference type="STRING" id="98765.A0A2R6S4L5"/>
<name>A0A2R6S4L5_9APHY</name>
<dbReference type="PANTHER" id="PTHR46223:SF3">
    <property type="entry name" value="HISTONE-LYSINE N-METHYLTRANSFERASE SET-23"/>
    <property type="match status" value="1"/>
</dbReference>
<protein>
    <recommendedName>
        <fullName evidence="9">Pre-SET domain-containing protein</fullName>
    </recommendedName>
</protein>
<dbReference type="AlphaFoldDB" id="A0A2R6S4L5"/>
<dbReference type="GO" id="GO:0008168">
    <property type="term" value="F:methyltransferase activity"/>
    <property type="evidence" value="ECO:0007669"/>
    <property type="project" value="UniProtKB-KW"/>
</dbReference>
<evidence type="ECO:0000256" key="6">
    <source>
        <dbReference type="SAM" id="MobiDB-lite"/>
    </source>
</evidence>
<keyword evidence="2" id="KW-0158">Chromosome</keyword>
<reference evidence="7 8" key="1">
    <citation type="submission" date="2018-02" db="EMBL/GenBank/DDBJ databases">
        <title>Genome sequence of the basidiomycete white-rot fungus Phlebia centrifuga.</title>
        <authorList>
            <person name="Granchi Z."/>
            <person name="Peng M."/>
            <person name="de Vries R.P."/>
            <person name="Hilden K."/>
            <person name="Makela M.R."/>
            <person name="Grigoriev I."/>
            <person name="Riley R."/>
        </authorList>
    </citation>
    <scope>NUCLEOTIDE SEQUENCE [LARGE SCALE GENOMIC DNA]</scope>
    <source>
        <strain evidence="7 8">FBCC195</strain>
    </source>
</reference>
<keyword evidence="5" id="KW-0949">S-adenosyl-L-methionine</keyword>
<sequence>MHPWQPESDPEAFLSDEDWELEKIVSEDYDALGQRSYEVGGTLSLFIQAEHSFTAVLQIAWTDWQREDGTNTTWQYGDLSGAAVAVDLWQKTTATRRKQKAQMSLGTDLQGPDIPFHMHRTFEIAEAHREKREKSRGSLSQYSGWDNVPSLSRDAVFVTTSTIASRVSSRSQSSHGSLSSQEPRQITRRKRPAVPFIESSPEPPDSRPSSTKPASHSSQSSRLALQTAWQGACRQAAAASIRICNEVDGEQVPPVIANFRYIETGYDLGTFTFPDDGFLLGCSCETVCEDAKTCDCQAALPHPDDGVIEAKTHAYDANHCICGKSCHNRVAQFSRDVPIEIFRTIDRGWGARAPKDLSKGKFLGLYSGSREEAHNITPERRSYTFDLDTLEDTDQFDEDSKYSVDAYAQVDLSVDEPPLFGICHESACNSKTGTHNRLRPEGCKRYQREKAEKARVKRLQVRCTDL</sequence>
<proteinExistence type="predicted"/>
<dbReference type="Proteomes" id="UP000186601">
    <property type="component" value="Unassembled WGS sequence"/>
</dbReference>
<keyword evidence="3" id="KW-0489">Methyltransferase</keyword>
<comment type="caution">
    <text evidence="7">The sequence shown here is derived from an EMBL/GenBank/DDBJ whole genome shotgun (WGS) entry which is preliminary data.</text>
</comment>
<dbReference type="SUPFAM" id="SSF82199">
    <property type="entry name" value="SET domain"/>
    <property type="match status" value="1"/>
</dbReference>
<feature type="region of interest" description="Disordered" evidence="6">
    <location>
        <begin position="164"/>
        <end position="221"/>
    </location>
</feature>
<dbReference type="PANTHER" id="PTHR46223">
    <property type="entry name" value="HISTONE-LYSINE N-METHYLTRANSFERASE SUV39H"/>
    <property type="match status" value="1"/>
</dbReference>
<organism evidence="7 8">
    <name type="scientific">Hermanssonia centrifuga</name>
    <dbReference type="NCBI Taxonomy" id="98765"/>
    <lineage>
        <taxon>Eukaryota</taxon>
        <taxon>Fungi</taxon>
        <taxon>Dikarya</taxon>
        <taxon>Basidiomycota</taxon>
        <taxon>Agaricomycotina</taxon>
        <taxon>Agaricomycetes</taxon>
        <taxon>Polyporales</taxon>
        <taxon>Meruliaceae</taxon>
        <taxon>Hermanssonia</taxon>
    </lineage>
</organism>
<dbReference type="Gene3D" id="2.170.270.10">
    <property type="entry name" value="SET domain"/>
    <property type="match status" value="1"/>
</dbReference>
<keyword evidence="8" id="KW-1185">Reference proteome</keyword>
<comment type="subcellular location">
    <subcellularLocation>
        <location evidence="1">Chromosome</location>
    </subcellularLocation>
</comment>
<dbReference type="GO" id="GO:0005694">
    <property type="term" value="C:chromosome"/>
    <property type="evidence" value="ECO:0007669"/>
    <property type="project" value="UniProtKB-SubCell"/>
</dbReference>
<gene>
    <name evidence="7" type="ORF">PHLCEN_2v964</name>
</gene>
<evidence type="ECO:0008006" key="9">
    <source>
        <dbReference type="Google" id="ProtNLM"/>
    </source>
</evidence>
<dbReference type="GO" id="GO:0032259">
    <property type="term" value="P:methylation"/>
    <property type="evidence" value="ECO:0007669"/>
    <property type="project" value="UniProtKB-KW"/>
</dbReference>
<evidence type="ECO:0000256" key="5">
    <source>
        <dbReference type="ARBA" id="ARBA00022691"/>
    </source>
</evidence>
<feature type="compositionally biased region" description="Polar residues" evidence="6">
    <location>
        <begin position="211"/>
        <end position="221"/>
    </location>
</feature>
<evidence type="ECO:0000256" key="1">
    <source>
        <dbReference type="ARBA" id="ARBA00004286"/>
    </source>
</evidence>
<accession>A0A2R6S4L5</accession>
<dbReference type="InterPro" id="IPR046341">
    <property type="entry name" value="SET_dom_sf"/>
</dbReference>